<dbReference type="PROSITE" id="PS50994">
    <property type="entry name" value="INTEGRASE"/>
    <property type="match status" value="1"/>
</dbReference>
<reference evidence="2" key="1">
    <citation type="journal article" date="2023" name="G3 (Bethesda)">
        <title>Whole genome assembly and annotation of the endangered Caribbean coral Acropora cervicornis.</title>
        <authorList>
            <person name="Selwyn J.D."/>
            <person name="Vollmer S.V."/>
        </authorList>
    </citation>
    <scope>NUCLEOTIDE SEQUENCE</scope>
    <source>
        <strain evidence="2">K2</strain>
    </source>
</reference>
<dbReference type="InterPro" id="IPR050951">
    <property type="entry name" value="Retrovirus_Pol_polyprotein"/>
</dbReference>
<dbReference type="PANTHER" id="PTHR37984">
    <property type="entry name" value="PROTEIN CBG26694"/>
    <property type="match status" value="1"/>
</dbReference>
<dbReference type="GO" id="GO:0015074">
    <property type="term" value="P:DNA integration"/>
    <property type="evidence" value="ECO:0007669"/>
    <property type="project" value="InterPro"/>
</dbReference>
<comment type="caution">
    <text evidence="2">The sequence shown here is derived from an EMBL/GenBank/DDBJ whole genome shotgun (WGS) entry which is preliminary data.</text>
</comment>
<dbReference type="Gene3D" id="3.30.420.10">
    <property type="entry name" value="Ribonuclease H-like superfamily/Ribonuclease H"/>
    <property type="match status" value="1"/>
</dbReference>
<accession>A0AAD9PSE1</accession>
<evidence type="ECO:0000259" key="1">
    <source>
        <dbReference type="PROSITE" id="PS50994"/>
    </source>
</evidence>
<feature type="domain" description="Integrase catalytic" evidence="1">
    <location>
        <begin position="1"/>
        <end position="37"/>
    </location>
</feature>
<dbReference type="AlphaFoldDB" id="A0AAD9PSE1"/>
<name>A0AAD9PSE1_ACRCE</name>
<gene>
    <name evidence="2" type="ORF">P5673_031683</name>
</gene>
<protein>
    <recommendedName>
        <fullName evidence="1">Integrase catalytic domain-containing protein</fullName>
    </recommendedName>
</protein>
<dbReference type="InterPro" id="IPR036397">
    <property type="entry name" value="RNaseH_sf"/>
</dbReference>
<keyword evidence="3" id="KW-1185">Reference proteome</keyword>
<dbReference type="InterPro" id="IPR012337">
    <property type="entry name" value="RNaseH-like_sf"/>
</dbReference>
<dbReference type="GO" id="GO:0003676">
    <property type="term" value="F:nucleic acid binding"/>
    <property type="evidence" value="ECO:0007669"/>
    <property type="project" value="InterPro"/>
</dbReference>
<sequence>MSDNGPNFTSREFKLFTDSYNIEHMTSSPTYVQSNGKENNVKTAKKITQKALDAHADPYLAFLDFRNTPTGGYKTSPAQRILN</sequence>
<reference evidence="2" key="2">
    <citation type="journal article" date="2023" name="Science">
        <title>Genomic signatures of disease resistance in endangered staghorn corals.</title>
        <authorList>
            <person name="Vollmer S.V."/>
            <person name="Selwyn J.D."/>
            <person name="Despard B.A."/>
            <person name="Roesel C.L."/>
        </authorList>
    </citation>
    <scope>NUCLEOTIDE SEQUENCE</scope>
    <source>
        <strain evidence="2">K2</strain>
    </source>
</reference>
<evidence type="ECO:0000313" key="2">
    <source>
        <dbReference type="EMBL" id="KAK2548157.1"/>
    </source>
</evidence>
<dbReference type="SUPFAM" id="SSF53098">
    <property type="entry name" value="Ribonuclease H-like"/>
    <property type="match status" value="1"/>
</dbReference>
<evidence type="ECO:0000313" key="3">
    <source>
        <dbReference type="Proteomes" id="UP001249851"/>
    </source>
</evidence>
<proteinExistence type="predicted"/>
<organism evidence="2 3">
    <name type="scientific">Acropora cervicornis</name>
    <name type="common">Staghorn coral</name>
    <dbReference type="NCBI Taxonomy" id="6130"/>
    <lineage>
        <taxon>Eukaryota</taxon>
        <taxon>Metazoa</taxon>
        <taxon>Cnidaria</taxon>
        <taxon>Anthozoa</taxon>
        <taxon>Hexacorallia</taxon>
        <taxon>Scleractinia</taxon>
        <taxon>Astrocoeniina</taxon>
        <taxon>Acroporidae</taxon>
        <taxon>Acropora</taxon>
    </lineage>
</organism>
<dbReference type="InterPro" id="IPR001584">
    <property type="entry name" value="Integrase_cat-core"/>
</dbReference>
<dbReference type="EMBL" id="JARQWQ010000154">
    <property type="protein sequence ID" value="KAK2548157.1"/>
    <property type="molecule type" value="Genomic_DNA"/>
</dbReference>
<dbReference type="PANTHER" id="PTHR37984:SF8">
    <property type="entry name" value="CCHC-TYPE DOMAIN-CONTAINING PROTEIN"/>
    <property type="match status" value="1"/>
</dbReference>
<dbReference type="Proteomes" id="UP001249851">
    <property type="component" value="Unassembled WGS sequence"/>
</dbReference>